<gene>
    <name evidence="1" type="ORF">WA1_18850</name>
</gene>
<comment type="caution">
    <text evidence="1">The sequence shown here is derived from an EMBL/GenBank/DDBJ whole genome shotgun (WGS) entry which is preliminary data.</text>
</comment>
<dbReference type="RefSeq" id="WP_017742020.1">
    <property type="nucleotide sequence ID" value="NZ_KQ976354.1"/>
</dbReference>
<protein>
    <submittedName>
        <fullName evidence="1">Uncharacterized protein</fullName>
    </submittedName>
</protein>
<name>A0A139XBR8_9CYAN</name>
<sequence>MTLRDDVIAYHQTHACDARFSHKRLLLRVPLATAEQLNLEHKHLDLFDATLYDADDTEDYIYLTLYPDYDVENDVLGEKGFRNTFNSPAVYAPANTRRGFKVTVKDHRKLILNIIKQLADISETTSYRRYSPVKVVDFCHPETTSASAYDGELATIRWGELVLDTNLPSLIKAKEDYLKKDWGFTFKETILRPGTMTFTTSPDITETQVVGGIDPSGDVKPIAVTEDGKVIVEGAGGSTTGGATEITLAQVRNRLPPALTINGALKTDSSASTQPISGSVSVSNFPSTQLVSGNISVGNFPETQAISGSVSVSNFPATQPVSGSVAVSSLPALSAGSNAIGSVSVSNFALQPVSLLSNVTTSVNGSSQNLGSIFKDFQIQLIVNSGSLTTISIDIQISANGSKWHTVTTFTDTADGGILILTNTPTGYLKANVTVITGTSPNISLVAVGM</sequence>
<dbReference type="STRING" id="128403.WA1_18850"/>
<dbReference type="EMBL" id="ANNX02000020">
    <property type="protein sequence ID" value="KYC42062.1"/>
    <property type="molecule type" value="Genomic_DNA"/>
</dbReference>
<dbReference type="AlphaFoldDB" id="A0A139XBR8"/>
<keyword evidence="2" id="KW-1185">Reference proteome</keyword>
<evidence type="ECO:0000313" key="2">
    <source>
        <dbReference type="Proteomes" id="UP000076925"/>
    </source>
</evidence>
<proteinExistence type="predicted"/>
<accession>A0A139XBR8</accession>
<dbReference type="Proteomes" id="UP000076925">
    <property type="component" value="Unassembled WGS sequence"/>
</dbReference>
<reference evidence="1 2" key="1">
    <citation type="journal article" date="2013" name="Genome Biol. Evol.">
        <title>Genomes of Stigonematalean cyanobacteria (subsection V) and the evolution of oxygenic photosynthesis from prokaryotes to plastids.</title>
        <authorList>
            <person name="Dagan T."/>
            <person name="Roettger M."/>
            <person name="Stucken K."/>
            <person name="Landan G."/>
            <person name="Koch R."/>
            <person name="Major P."/>
            <person name="Gould S.B."/>
            <person name="Goremykin V.V."/>
            <person name="Rippka R."/>
            <person name="Tandeau de Marsac N."/>
            <person name="Gugger M."/>
            <person name="Lockhart P.J."/>
            <person name="Allen J.F."/>
            <person name="Brune I."/>
            <person name="Maus I."/>
            <person name="Puhler A."/>
            <person name="Martin W.F."/>
        </authorList>
    </citation>
    <scope>NUCLEOTIDE SEQUENCE [LARGE SCALE GENOMIC DNA]</scope>
    <source>
        <strain evidence="1 2">PCC 7110</strain>
    </source>
</reference>
<organism evidence="1 2">
    <name type="scientific">Scytonema hofmannii PCC 7110</name>
    <dbReference type="NCBI Taxonomy" id="128403"/>
    <lineage>
        <taxon>Bacteria</taxon>
        <taxon>Bacillati</taxon>
        <taxon>Cyanobacteriota</taxon>
        <taxon>Cyanophyceae</taxon>
        <taxon>Nostocales</taxon>
        <taxon>Scytonemataceae</taxon>
        <taxon>Scytonema</taxon>
    </lineage>
</organism>
<evidence type="ECO:0000313" key="1">
    <source>
        <dbReference type="EMBL" id="KYC42062.1"/>
    </source>
</evidence>
<dbReference type="OrthoDB" id="514460at2"/>